<dbReference type="AlphaFoldDB" id="A0A182PQS4"/>
<reference evidence="16" key="2">
    <citation type="submission" date="2020-05" db="UniProtKB">
        <authorList>
            <consortium name="EnsemblMetazoa"/>
        </authorList>
    </citation>
    <scope>IDENTIFICATION</scope>
    <source>
        <strain evidence="16">Epiroticus2</strain>
    </source>
</reference>
<dbReference type="PANTHER" id="PTHR12585:SF69">
    <property type="entry name" value="FI11703P"/>
    <property type="match status" value="1"/>
</dbReference>
<evidence type="ECO:0000259" key="14">
    <source>
        <dbReference type="Pfam" id="PF04824"/>
    </source>
</evidence>
<dbReference type="InterPro" id="IPR049589">
    <property type="entry name" value="NXP1_M-like"/>
</dbReference>
<dbReference type="Gene3D" id="3.40.50.300">
    <property type="entry name" value="P-loop containing nucleotide triphosphate hydrolases"/>
    <property type="match status" value="1"/>
</dbReference>
<keyword evidence="7" id="KW-0547">Nucleotide-binding</keyword>
<evidence type="ECO:0000256" key="13">
    <source>
        <dbReference type="SAM" id="MobiDB-lite"/>
    </source>
</evidence>
<evidence type="ECO:0000256" key="8">
    <source>
        <dbReference type="ARBA" id="ARBA00023134"/>
    </source>
</evidence>
<dbReference type="NCBIfam" id="TIGR00231">
    <property type="entry name" value="small_GTP"/>
    <property type="match status" value="1"/>
</dbReference>
<dbReference type="SMART" id="SM00175">
    <property type="entry name" value="RAB"/>
    <property type="match status" value="1"/>
</dbReference>
<evidence type="ECO:0000256" key="6">
    <source>
        <dbReference type="ARBA" id="ARBA00022454"/>
    </source>
</evidence>
<dbReference type="CDD" id="cd21792">
    <property type="entry name" value="Rad21_Rec8_M_NXP1-like"/>
    <property type="match status" value="1"/>
</dbReference>
<reference evidence="17" key="1">
    <citation type="submission" date="2013-03" db="EMBL/GenBank/DDBJ databases">
        <title>The Genome Sequence of Anopheles epiroticus epiroticus2.</title>
        <authorList>
            <consortium name="The Broad Institute Genomics Platform"/>
            <person name="Neafsey D.E."/>
            <person name="Howell P."/>
            <person name="Walker B."/>
            <person name="Young S.K."/>
            <person name="Zeng Q."/>
            <person name="Gargeya S."/>
            <person name="Fitzgerald M."/>
            <person name="Haas B."/>
            <person name="Abouelleil A."/>
            <person name="Allen A.W."/>
            <person name="Alvarado L."/>
            <person name="Arachchi H.M."/>
            <person name="Berlin A.M."/>
            <person name="Chapman S.B."/>
            <person name="Gainer-Dewar J."/>
            <person name="Goldberg J."/>
            <person name="Griggs A."/>
            <person name="Gujja S."/>
            <person name="Hansen M."/>
            <person name="Howarth C."/>
            <person name="Imamovic A."/>
            <person name="Ireland A."/>
            <person name="Larimer J."/>
            <person name="McCowan C."/>
            <person name="Murphy C."/>
            <person name="Pearson M."/>
            <person name="Poon T.W."/>
            <person name="Priest M."/>
            <person name="Roberts A."/>
            <person name="Saif S."/>
            <person name="Shea T."/>
            <person name="Sisk P."/>
            <person name="Sykes S."/>
            <person name="Wortman J."/>
            <person name="Nusbaum C."/>
            <person name="Birren B."/>
        </authorList>
    </citation>
    <scope>NUCLEOTIDE SEQUENCE [LARGE SCALE GENOMIC DNA]</scope>
    <source>
        <strain evidence="17">Epiroticus2</strain>
    </source>
</reference>
<proteinExistence type="inferred from homology"/>
<dbReference type="Pfam" id="PF00071">
    <property type="entry name" value="Ras"/>
    <property type="match status" value="1"/>
</dbReference>
<sequence>MGNRDDEYDYLFKVVLIGDSGVGKSNLLSRFTRNEFNLESKSTIGVEFATRSIEVDGKTIKAQIWDTAGQERYRAITSAYYRGAVGALLVYDIAKHLTYENVERWLRELRDHADQNIVIMLVGNKSDLRHLRAVPTDEAKGFAERNGLSFIETSALDSTNVETAFQNILTEIYRIVSQKQIRDPPEGSVIRPNLENIDVKPTNPTTDSWRNGNHHSCSMFYAHIVLAKKGPLARIWLAAHWDKKITKAHVFETNIEQSVDGIMQPKVKLALRTSGHLLLGVVRIYARKAKYLLADCNEAFVKIKMAFRPGMVDLPEEHREAAVNAITLPEVFHDFDTPLPELNDVDIEAHFSINQSRADEITMREDYGTLPLNIHDDGFGDMGFDDAPDMVRDRMDDQMEDDLFTDTVTRPPDLEQDKEPMPGTSRSLLDSIDPHHPHGDDDNFGDEDFGGQPAAGLFEGDIFADAPLAPEPELPTAVTQRRADDSDDDDDDHFDMGGAPSPAPSSDNSRPTSPMVNNALIDGEPQPGTSKDAMGSDGHQLHPETGLPITHNGDDGDDGIGRNDEHADQTTLLNNEEESFALAPVDATALKGTTKSKRKRKLIVDEVKNISGEEMKSQLANTSDIVTTLDLAPPTKRLMYWKETGGVEKLFALPSRDIPARCLFKNYQRHLISRSIGIEDFSVLAPLDVLGVELPVERAESPTPAAASKRGRKRKQQPEPPSSQSYLEQSAGDQMRNAAGEMPPPTPVSIEMRDDGLAADATQSSSFMPPPATPGLSHLTSPSHQSHLMPPTPGIPNIPMTPGQLDHGGLTPAGLGHGGELTPVGLSHGGLTPSDLHHGGLTPAGLQHGDLGGGMTPHGLDHGGMTPHHASLENIDQIPNLPADQVSSILNEPGMEGFSNMGFDGNTSEEIANDWNGDYEFPPSVGAAHPNEEQQVDETIEQFEERVLNKRAAQMFLSVKSRLLKADYMVLSEMTHRNNKKQAAQKFYSLLVLKKFKALEISQKQPYDDITITRGPMFDNPKL</sequence>
<evidence type="ECO:0000256" key="2">
    <source>
        <dbReference type="ARBA" id="ARBA00004139"/>
    </source>
</evidence>
<feature type="region of interest" description="Disordered" evidence="13">
    <location>
        <begin position="405"/>
        <end position="457"/>
    </location>
</feature>
<feature type="region of interest" description="Disordered" evidence="13">
    <location>
        <begin position="808"/>
        <end position="870"/>
    </location>
</feature>
<evidence type="ECO:0000256" key="12">
    <source>
        <dbReference type="ARBA" id="ARBA00023289"/>
    </source>
</evidence>
<keyword evidence="6" id="KW-0158">Chromosome</keyword>
<keyword evidence="9" id="KW-0472">Membrane</keyword>
<feature type="region of interest" description="Disordered" evidence="13">
    <location>
        <begin position="698"/>
        <end position="795"/>
    </location>
</feature>
<dbReference type="InterPro" id="IPR005225">
    <property type="entry name" value="Small_GTP-bd"/>
</dbReference>
<evidence type="ECO:0000256" key="5">
    <source>
        <dbReference type="ARBA" id="ARBA00009870"/>
    </source>
</evidence>
<dbReference type="STRING" id="199890.A0A182PQS4"/>
<dbReference type="SMART" id="SM00176">
    <property type="entry name" value="RAN"/>
    <property type="match status" value="1"/>
</dbReference>
<feature type="domain" description="Rad21/Rec8-like protein C-terminal eukaryotic" evidence="14">
    <location>
        <begin position="970"/>
        <end position="1018"/>
    </location>
</feature>
<protein>
    <recommendedName>
        <fullName evidence="18">Rad21/Rec8-like protein N-terminal domain-containing protein</fullName>
    </recommendedName>
</protein>
<feature type="compositionally biased region" description="Polar residues" evidence="13">
    <location>
        <begin position="722"/>
        <end position="732"/>
    </location>
</feature>
<evidence type="ECO:0000259" key="15">
    <source>
        <dbReference type="Pfam" id="PF04825"/>
    </source>
</evidence>
<organism evidence="16 17">
    <name type="scientific">Anopheles epiroticus</name>
    <dbReference type="NCBI Taxonomy" id="199890"/>
    <lineage>
        <taxon>Eukaryota</taxon>
        <taxon>Metazoa</taxon>
        <taxon>Ecdysozoa</taxon>
        <taxon>Arthropoda</taxon>
        <taxon>Hexapoda</taxon>
        <taxon>Insecta</taxon>
        <taxon>Pterygota</taxon>
        <taxon>Neoptera</taxon>
        <taxon>Endopterygota</taxon>
        <taxon>Diptera</taxon>
        <taxon>Nematocera</taxon>
        <taxon>Culicoidea</taxon>
        <taxon>Culicidae</taxon>
        <taxon>Anophelinae</taxon>
        <taxon>Anopheles</taxon>
    </lineage>
</organism>
<dbReference type="GO" id="GO:0003682">
    <property type="term" value="F:chromatin binding"/>
    <property type="evidence" value="ECO:0007669"/>
    <property type="project" value="TreeGrafter"/>
</dbReference>
<dbReference type="InterPro" id="IPR036390">
    <property type="entry name" value="WH_DNA-bd_sf"/>
</dbReference>
<dbReference type="GO" id="GO:0005525">
    <property type="term" value="F:GTP binding"/>
    <property type="evidence" value="ECO:0007669"/>
    <property type="project" value="UniProtKB-KW"/>
</dbReference>
<dbReference type="PROSITE" id="PS51419">
    <property type="entry name" value="RAB"/>
    <property type="match status" value="1"/>
</dbReference>
<evidence type="ECO:0000256" key="11">
    <source>
        <dbReference type="ARBA" id="ARBA00023288"/>
    </source>
</evidence>
<name>A0A182PQS4_9DIPT</name>
<dbReference type="SMART" id="SM00174">
    <property type="entry name" value="RHO"/>
    <property type="match status" value="1"/>
</dbReference>
<keyword evidence="10" id="KW-0539">Nucleus</keyword>
<dbReference type="InterPro" id="IPR039781">
    <property type="entry name" value="Rad21/Rec8-like"/>
</dbReference>
<dbReference type="GO" id="GO:0008278">
    <property type="term" value="C:cohesin complex"/>
    <property type="evidence" value="ECO:0007669"/>
    <property type="project" value="InterPro"/>
</dbReference>
<evidence type="ECO:0000256" key="10">
    <source>
        <dbReference type="ARBA" id="ARBA00023242"/>
    </source>
</evidence>
<dbReference type="EnsemblMetazoa" id="AEPI009305-RA">
    <property type="protein sequence ID" value="AEPI009305-PA"/>
    <property type="gene ID" value="AEPI009305"/>
</dbReference>
<keyword evidence="11" id="KW-0449">Lipoprotein</keyword>
<evidence type="ECO:0000256" key="9">
    <source>
        <dbReference type="ARBA" id="ARBA00023136"/>
    </source>
</evidence>
<dbReference type="PROSITE" id="PS51420">
    <property type="entry name" value="RHO"/>
    <property type="match status" value="1"/>
</dbReference>
<dbReference type="InterPro" id="IPR006909">
    <property type="entry name" value="Rad21/Rec8_C_eu"/>
</dbReference>
<dbReference type="InterPro" id="IPR006910">
    <property type="entry name" value="Rad21_Rec8_N"/>
</dbReference>
<dbReference type="SUPFAM" id="SSF52540">
    <property type="entry name" value="P-loop containing nucleoside triphosphate hydrolases"/>
    <property type="match status" value="1"/>
</dbReference>
<dbReference type="Pfam" id="PF04825">
    <property type="entry name" value="Rad21_Rec8_N"/>
    <property type="match status" value="1"/>
</dbReference>
<dbReference type="GO" id="GO:0005634">
    <property type="term" value="C:nucleus"/>
    <property type="evidence" value="ECO:0007669"/>
    <property type="project" value="UniProtKB-SubCell"/>
</dbReference>
<evidence type="ECO:0000313" key="17">
    <source>
        <dbReference type="Proteomes" id="UP000075885"/>
    </source>
</evidence>
<dbReference type="GO" id="GO:0003924">
    <property type="term" value="F:GTPase activity"/>
    <property type="evidence" value="ECO:0007669"/>
    <property type="project" value="InterPro"/>
</dbReference>
<evidence type="ECO:0000256" key="4">
    <source>
        <dbReference type="ARBA" id="ARBA00006270"/>
    </source>
</evidence>
<feature type="domain" description="Rad21/Rec8-like protein N-terminal" evidence="15">
    <location>
        <begin position="219"/>
        <end position="320"/>
    </location>
</feature>
<feature type="compositionally biased region" description="Basic and acidic residues" evidence="13">
    <location>
        <begin position="432"/>
        <end position="441"/>
    </location>
</feature>
<dbReference type="InterPro" id="IPR023093">
    <property type="entry name" value="ScpA-like_C"/>
</dbReference>
<feature type="compositionally biased region" description="Polar residues" evidence="13">
    <location>
        <begin position="504"/>
        <end position="516"/>
    </location>
</feature>
<feature type="region of interest" description="Disordered" evidence="13">
    <location>
        <begin position="475"/>
        <end position="565"/>
    </location>
</feature>
<evidence type="ECO:0000256" key="1">
    <source>
        <dbReference type="ARBA" id="ARBA00004123"/>
    </source>
</evidence>
<dbReference type="CDD" id="cd01868">
    <property type="entry name" value="Rab11_like"/>
    <property type="match status" value="1"/>
</dbReference>
<dbReference type="FunFam" id="3.40.50.300:FF:000085">
    <property type="entry name" value="Putative ras-related protein rab-11a"/>
    <property type="match status" value="1"/>
</dbReference>
<keyword evidence="17" id="KW-1185">Reference proteome</keyword>
<dbReference type="SUPFAM" id="SSF46785">
    <property type="entry name" value="Winged helix' DNA-binding domain"/>
    <property type="match status" value="1"/>
</dbReference>
<dbReference type="GO" id="GO:1990414">
    <property type="term" value="P:replication-born double-strand break repair via sister chromatid exchange"/>
    <property type="evidence" value="ECO:0007669"/>
    <property type="project" value="TreeGrafter"/>
</dbReference>
<dbReference type="PROSITE" id="PS51421">
    <property type="entry name" value="RAS"/>
    <property type="match status" value="1"/>
</dbReference>
<comment type="subcellular location">
    <subcellularLocation>
        <location evidence="3">Chromosome</location>
    </subcellularLocation>
    <subcellularLocation>
        <location evidence="1">Nucleus</location>
    </subcellularLocation>
    <subcellularLocation>
        <location evidence="2">Recycling endosome membrane</location>
        <topology evidence="2">Lipid-anchor</topology>
    </subcellularLocation>
</comment>
<dbReference type="GO" id="GO:0007062">
    <property type="term" value="P:sister chromatid cohesion"/>
    <property type="evidence" value="ECO:0007669"/>
    <property type="project" value="InterPro"/>
</dbReference>
<keyword evidence="8" id="KW-0342">GTP-binding</keyword>
<dbReference type="SMART" id="SM00173">
    <property type="entry name" value="RAS"/>
    <property type="match status" value="1"/>
</dbReference>
<dbReference type="SMART" id="SM00177">
    <property type="entry name" value="ARF"/>
    <property type="match status" value="1"/>
</dbReference>
<dbReference type="FunFam" id="1.10.10.580:FF:000006">
    <property type="entry name" value="Cohesin subunit rad21, putative"/>
    <property type="match status" value="1"/>
</dbReference>
<keyword evidence="12" id="KW-0636">Prenylation</keyword>
<accession>A0A182PQS4</accession>
<feature type="region of interest" description="Disordered" evidence="13">
    <location>
        <begin position="190"/>
        <end position="210"/>
    </location>
</feature>
<dbReference type="InterPro" id="IPR027417">
    <property type="entry name" value="P-loop_NTPase"/>
</dbReference>
<dbReference type="PRINTS" id="PR00449">
    <property type="entry name" value="RASTRNSFRMNG"/>
</dbReference>
<dbReference type="InterPro" id="IPR001806">
    <property type="entry name" value="Small_GTPase"/>
</dbReference>
<dbReference type="VEuPathDB" id="VectorBase:AEPI009305"/>
<dbReference type="Pfam" id="PF04824">
    <property type="entry name" value="Rad21_Rec8"/>
    <property type="match status" value="1"/>
</dbReference>
<dbReference type="Gene3D" id="1.10.10.580">
    <property type="entry name" value="Structural maintenance of chromosome 1. Chain E"/>
    <property type="match status" value="1"/>
</dbReference>
<evidence type="ECO:0000256" key="7">
    <source>
        <dbReference type="ARBA" id="ARBA00022741"/>
    </source>
</evidence>
<dbReference type="PANTHER" id="PTHR12585">
    <property type="entry name" value="SCC1 / RAD21 FAMILY MEMBER"/>
    <property type="match status" value="1"/>
</dbReference>
<evidence type="ECO:0000313" key="16">
    <source>
        <dbReference type="EnsemblMetazoa" id="AEPI009305-PA"/>
    </source>
</evidence>
<evidence type="ECO:0008006" key="18">
    <source>
        <dbReference type="Google" id="ProtNLM"/>
    </source>
</evidence>
<evidence type="ECO:0000256" key="3">
    <source>
        <dbReference type="ARBA" id="ARBA00004286"/>
    </source>
</evidence>
<comment type="similarity">
    <text evidence="5">Belongs to the rad21 family.</text>
</comment>
<dbReference type="GO" id="GO:0055038">
    <property type="term" value="C:recycling endosome membrane"/>
    <property type="evidence" value="ECO:0007669"/>
    <property type="project" value="UniProtKB-SubCell"/>
</dbReference>
<dbReference type="Proteomes" id="UP000075885">
    <property type="component" value="Unassembled WGS sequence"/>
</dbReference>
<comment type="similarity">
    <text evidence="4">Belongs to the small GTPase superfamily. Rab family.</text>
</comment>